<dbReference type="InterPro" id="IPR038765">
    <property type="entry name" value="Papain-like_cys_pep_sf"/>
</dbReference>
<sequence>MAKTTKKKSDPPMDIAALKKAAASKKVTAAKKTPAPKKSPAAKKTSTAKKVPANTKKSPIKGAKLQRISKKQILIKRRTKELEASKETKKRVKSELKDSYYEPEEDQNENDGSSEEDRIKGKVSSYDVEDIFLLPHVTKNKVSFQLRKQPLSNLLIQKEWKNKLGIPEDGEIIMNNLENKLKTLKEGGEDFKRFFVMYVCSIFLAPVANRVIDYKIINYADNVKEIHNLDWCGYVMNNLCKSVRSFQNNKNKDSRSGISGCVLILQLVYFHHLAFKGKPEPTTLPLIQHWSDEKVKERIAKEAKASFGQGELKKDDYPVCRKKGKQAFLGDVIENAYRNFSDRERRLVSFNLPEGVMTDSEIHEVAKDEIEELHLLTRDSQFFAMINPERIATLGEKMKKQQMNVNTSNSQQVSETKRLMEDPKVQRAMDEIVRLYDDLRDVSSVILSTWEEQHKTETDPKTIEEDEVDPKTVHLDKYDKEREQKEDEEKKEKEEENKENKEQQDEQKNEEKGEKDSDNEEKGEKDSDNQEDDADNKNVDADNQGVDPDITKVVHSVIESILNQPTITNKATQKTIEVVAEKQLQAETTTIEYKDIHKEKVSKVKISLDCGEKDVDIDFVSKTMKGNKSRMNEMPELYQVWMISAFEEIVKFEGPLMITRDDTTSLAPTAPAQMIKSNIVQCWSFLMNDSRRKEDPSCFFFGIDHIRPLELSLRSQDASQPTDKKNRGEVSFSTLTRIESGMTIQYLDNREYDDMHKPFYRILGSIVVEEMSNFVKRINHEKADEILEYEFDEVNFKWKTPRYTLDCGVFSMIHMMCFSGETFDSDLDLANRRKVYRAKICAALALADKNTKRKQLERKISRFRVVRKLKKEKGVEDMICVSDFLKKHKEVMDNMSLQCYQVIGYLAINDGENFPNKSEVVGWFIDSTEIVRQDCNTLLNEWKVSSNVITAWSNHLNNIEMEKDRYENDLVRYFFGFDFMGVTSLQKLWIDWNSSQSLDMDAAQCVFIPLKLEEHYFLVVIKFKDETIDHLDSTLYETNEEYEPLQSFILETVYDGANGIGLGTITEEFARLNHHHVRTVLDLLLSEKNQMKKKLLTNVEDWEEKKESEEMLHSPTGFQDSLEGIERVVSNDMNTMLDSWLPGRSSVCVPTPLPHSNMELRVCDLIDHEAMIWREDVIMENFNAVEQSQILSIPLSCNSDTLIMKVAQIALISKIGGLLLRSLAKSTTLNLKVSISQQQDEVMSSQLKQDVLKNWMCLDDMDPIRFVRKRYDRYAARQTIITNQVQFFEEAIRLRKLFDLDFVVPKIVEAISIKRRIIAGVVWDQVQGQDFIRELTLATDSAFQLAFRFKDSEHYLFEIEMKVDTEFNKIPPTIDNTNTKKLPQFFSGLISFVLLSYIFLSTYGLIYCNDSVKPCL</sequence>
<dbReference type="PANTHER" id="PTHR34835">
    <property type="entry name" value="OS07G0283600 PROTEIN-RELATED"/>
    <property type="match status" value="1"/>
</dbReference>
<feature type="region of interest" description="Disordered" evidence="2">
    <location>
        <begin position="20"/>
        <end position="119"/>
    </location>
</feature>
<feature type="compositionally biased region" description="Basic and acidic residues" evidence="2">
    <location>
        <begin position="80"/>
        <end position="100"/>
    </location>
</feature>
<reference evidence="4" key="1">
    <citation type="journal article" date="2017" name="Nature">
        <title>The genome of Chenopodium quinoa.</title>
        <authorList>
            <person name="Jarvis D.E."/>
            <person name="Ho Y.S."/>
            <person name="Lightfoot D.J."/>
            <person name="Schmoeckel S.M."/>
            <person name="Li B."/>
            <person name="Borm T.J.A."/>
            <person name="Ohyanagi H."/>
            <person name="Mineta K."/>
            <person name="Michell C.T."/>
            <person name="Saber N."/>
            <person name="Kharbatia N.M."/>
            <person name="Rupper R.R."/>
            <person name="Sharp A.R."/>
            <person name="Dally N."/>
            <person name="Boughton B.A."/>
            <person name="Woo Y.H."/>
            <person name="Gao G."/>
            <person name="Schijlen E.G.W.M."/>
            <person name="Guo X."/>
            <person name="Momin A.A."/>
            <person name="Negrao S."/>
            <person name="Al-Babili S."/>
            <person name="Gehring C."/>
            <person name="Roessner U."/>
            <person name="Jung C."/>
            <person name="Murphy K."/>
            <person name="Arold S.T."/>
            <person name="Gojobori T."/>
            <person name="van der Linden C.G."/>
            <person name="van Loo E.N."/>
            <person name="Jellen E.N."/>
            <person name="Maughan P.J."/>
            <person name="Tester M."/>
        </authorList>
    </citation>
    <scope>NUCLEOTIDE SEQUENCE [LARGE SCALE GENOMIC DNA]</scope>
    <source>
        <strain evidence="4">cv. PI 614886</strain>
    </source>
</reference>
<reference evidence="4" key="2">
    <citation type="submission" date="2021-03" db="UniProtKB">
        <authorList>
            <consortium name="EnsemblPlants"/>
        </authorList>
    </citation>
    <scope>IDENTIFICATION</scope>
</reference>
<feature type="region of interest" description="Disordered" evidence="2">
    <location>
        <begin position="451"/>
        <end position="547"/>
    </location>
</feature>
<evidence type="ECO:0000256" key="3">
    <source>
        <dbReference type="SAM" id="Phobius"/>
    </source>
</evidence>
<dbReference type="Gramene" id="AUR62033627-RA">
    <property type="protein sequence ID" value="AUR62033627-RA:cds"/>
    <property type="gene ID" value="AUR62033627"/>
</dbReference>
<feature type="compositionally biased region" description="Acidic residues" evidence="2">
    <location>
        <begin position="101"/>
        <end position="114"/>
    </location>
</feature>
<name>A0A803MQS6_CHEQI</name>
<dbReference type="EnsemblPlants" id="AUR62033627-RA">
    <property type="protein sequence ID" value="AUR62033627-RA:cds"/>
    <property type="gene ID" value="AUR62033627"/>
</dbReference>
<keyword evidence="5" id="KW-1185">Reference proteome</keyword>
<keyword evidence="3" id="KW-0472">Membrane</keyword>
<dbReference type="Gene3D" id="3.40.395.10">
    <property type="entry name" value="Adenoviral Proteinase, Chain A"/>
    <property type="match status" value="1"/>
</dbReference>
<dbReference type="PANTHER" id="PTHR34835:SF34">
    <property type="entry name" value="OS08G0555500 PROTEIN"/>
    <property type="match status" value="1"/>
</dbReference>
<keyword evidence="1" id="KW-0175">Coiled coil</keyword>
<evidence type="ECO:0000256" key="2">
    <source>
        <dbReference type="SAM" id="MobiDB-lite"/>
    </source>
</evidence>
<dbReference type="Proteomes" id="UP000596660">
    <property type="component" value="Unplaced"/>
</dbReference>
<keyword evidence="3" id="KW-1133">Transmembrane helix</keyword>
<protein>
    <recommendedName>
        <fullName evidence="6">Ubiquitin-like protease family profile domain-containing protein</fullName>
    </recommendedName>
</protein>
<evidence type="ECO:0000313" key="5">
    <source>
        <dbReference type="Proteomes" id="UP000596660"/>
    </source>
</evidence>
<dbReference type="SUPFAM" id="SSF54001">
    <property type="entry name" value="Cysteine proteinases"/>
    <property type="match status" value="1"/>
</dbReference>
<feature type="transmembrane region" description="Helical" evidence="3">
    <location>
        <begin position="1385"/>
        <end position="1406"/>
    </location>
</feature>
<accession>A0A803MQS6</accession>
<organism evidence="4 5">
    <name type="scientific">Chenopodium quinoa</name>
    <name type="common">Quinoa</name>
    <dbReference type="NCBI Taxonomy" id="63459"/>
    <lineage>
        <taxon>Eukaryota</taxon>
        <taxon>Viridiplantae</taxon>
        <taxon>Streptophyta</taxon>
        <taxon>Embryophyta</taxon>
        <taxon>Tracheophyta</taxon>
        <taxon>Spermatophyta</taxon>
        <taxon>Magnoliopsida</taxon>
        <taxon>eudicotyledons</taxon>
        <taxon>Gunneridae</taxon>
        <taxon>Pentapetalae</taxon>
        <taxon>Caryophyllales</taxon>
        <taxon>Chenopodiaceae</taxon>
        <taxon>Chenopodioideae</taxon>
        <taxon>Atripliceae</taxon>
        <taxon>Chenopodium</taxon>
    </lineage>
</organism>
<proteinExistence type="predicted"/>
<evidence type="ECO:0000256" key="1">
    <source>
        <dbReference type="SAM" id="Coils"/>
    </source>
</evidence>
<feature type="compositionally biased region" description="Basic and acidic residues" evidence="2">
    <location>
        <begin position="451"/>
        <end position="528"/>
    </location>
</feature>
<evidence type="ECO:0008006" key="6">
    <source>
        <dbReference type="Google" id="ProtNLM"/>
    </source>
</evidence>
<evidence type="ECO:0000313" key="4">
    <source>
        <dbReference type="EnsemblPlants" id="AUR62033627-RA:cds"/>
    </source>
</evidence>
<keyword evidence="3" id="KW-0812">Transmembrane</keyword>
<feature type="coiled-coil region" evidence="1">
    <location>
        <begin position="1085"/>
        <end position="1112"/>
    </location>
</feature>
<feature type="compositionally biased region" description="Basic residues" evidence="2">
    <location>
        <begin position="67"/>
        <end position="79"/>
    </location>
</feature>
<feature type="compositionally biased region" description="Low complexity" evidence="2">
    <location>
        <begin position="20"/>
        <end position="53"/>
    </location>
</feature>